<comment type="caution">
    <text evidence="3">The sequence shown here is derived from an EMBL/GenBank/DDBJ whole genome shotgun (WGS) entry which is preliminary data.</text>
</comment>
<keyword evidence="1 3" id="KW-0808">Transferase</keyword>
<dbReference type="NCBIfam" id="NF009239">
    <property type="entry name" value="PRK12595.1"/>
    <property type="match status" value="1"/>
</dbReference>
<accession>A0A412MCC8</accession>
<dbReference type="Proteomes" id="UP000283630">
    <property type="component" value="Unassembled WGS sequence"/>
</dbReference>
<proteinExistence type="predicted"/>
<dbReference type="PANTHER" id="PTHR43018:SF2">
    <property type="entry name" value="PHOSPHO-2-DEHYDRO-3-DEOXYHEPTONATE ALDOLASE"/>
    <property type="match status" value="1"/>
</dbReference>
<dbReference type="PANTHER" id="PTHR43018">
    <property type="entry name" value="PHOSPHO-2-DEHYDRO-3-DEOXYHEPTONATE ALDOLASE"/>
    <property type="match status" value="1"/>
</dbReference>
<reference evidence="3 4" key="1">
    <citation type="submission" date="2018-08" db="EMBL/GenBank/DDBJ databases">
        <title>A genome reference for cultivated species of the human gut microbiota.</title>
        <authorList>
            <person name="Zou Y."/>
            <person name="Xue W."/>
            <person name="Luo G."/>
        </authorList>
    </citation>
    <scope>NUCLEOTIDE SEQUENCE [LARGE SCALE GENOMIC DNA]</scope>
    <source>
        <strain evidence="3 4">AF19-4AC</strain>
    </source>
</reference>
<dbReference type="GO" id="GO:0009073">
    <property type="term" value="P:aromatic amino acid family biosynthetic process"/>
    <property type="evidence" value="ECO:0007669"/>
    <property type="project" value="InterPro"/>
</dbReference>
<sequence length="248" mass="28105">MRVLFMSPKKVELIIGPCAVESYEQMEKIGKILSFYQIRYLRAGAYKPRTSPKSFQGMGKEGIEIIHEVAQKYNLLSVSEIMDVRDIDFMKDKIDILQVGSRNMYNYTLLKELGKVDNTILLKRGLSATFEEFIEASEYINVNGNNNIWLCERGIRTMEGATRNTLDLSCVALLKQVISYSVVVDLSHSLGRKDIILPMACAAIAAGADELMVEVHPTPEKALSDSQQQLSITEFCQLYEKLEEEKYL</sequence>
<dbReference type="InterPro" id="IPR006268">
    <property type="entry name" value="DAHP_syn_2"/>
</dbReference>
<dbReference type="GO" id="GO:0003849">
    <property type="term" value="F:3-deoxy-7-phosphoheptulonate synthase activity"/>
    <property type="evidence" value="ECO:0007669"/>
    <property type="project" value="UniProtKB-EC"/>
</dbReference>
<dbReference type="Pfam" id="PF00793">
    <property type="entry name" value="DAHP_synth_1"/>
    <property type="match status" value="1"/>
</dbReference>
<gene>
    <name evidence="3" type="primary">aroF</name>
    <name evidence="3" type="ORF">DWX53_13130</name>
</gene>
<evidence type="ECO:0000256" key="1">
    <source>
        <dbReference type="ARBA" id="ARBA00022679"/>
    </source>
</evidence>
<dbReference type="SUPFAM" id="SSF51569">
    <property type="entry name" value="Aldolase"/>
    <property type="match status" value="1"/>
</dbReference>
<name>A0A412MCC8_9FIRM</name>
<dbReference type="GO" id="GO:0016832">
    <property type="term" value="F:aldehyde-lyase activity"/>
    <property type="evidence" value="ECO:0007669"/>
    <property type="project" value="InterPro"/>
</dbReference>
<dbReference type="InterPro" id="IPR052899">
    <property type="entry name" value="Class-I_DAHP_synthase"/>
</dbReference>
<dbReference type="InterPro" id="IPR013785">
    <property type="entry name" value="Aldolase_TIM"/>
</dbReference>
<dbReference type="EC" id="2.5.1.54" evidence="3"/>
<organism evidence="3 4">
    <name type="scientific">Dorea formicigenerans</name>
    <dbReference type="NCBI Taxonomy" id="39486"/>
    <lineage>
        <taxon>Bacteria</taxon>
        <taxon>Bacillati</taxon>
        <taxon>Bacillota</taxon>
        <taxon>Clostridia</taxon>
        <taxon>Lachnospirales</taxon>
        <taxon>Lachnospiraceae</taxon>
        <taxon>Dorea</taxon>
    </lineage>
</organism>
<dbReference type="InterPro" id="IPR006218">
    <property type="entry name" value="DAHP1/KDSA"/>
</dbReference>
<dbReference type="Gene3D" id="3.20.20.70">
    <property type="entry name" value="Aldolase class I"/>
    <property type="match status" value="1"/>
</dbReference>
<evidence type="ECO:0000313" key="3">
    <source>
        <dbReference type="EMBL" id="RGT07159.1"/>
    </source>
</evidence>
<evidence type="ECO:0000259" key="2">
    <source>
        <dbReference type="Pfam" id="PF00793"/>
    </source>
</evidence>
<dbReference type="EMBL" id="QRWH01000016">
    <property type="protein sequence ID" value="RGT07159.1"/>
    <property type="molecule type" value="Genomic_DNA"/>
</dbReference>
<feature type="domain" description="DAHP synthetase I/KDSA" evidence="2">
    <location>
        <begin position="10"/>
        <end position="245"/>
    </location>
</feature>
<evidence type="ECO:0000313" key="4">
    <source>
        <dbReference type="Proteomes" id="UP000283630"/>
    </source>
</evidence>
<dbReference type="NCBIfam" id="TIGR01361">
    <property type="entry name" value="DAHP_synth_Bsub"/>
    <property type="match status" value="1"/>
</dbReference>
<dbReference type="AlphaFoldDB" id="A0A412MCC8"/>
<protein>
    <submittedName>
        <fullName evidence="3">3-deoxy-7-phosphoheptulonate synthase</fullName>
        <ecNumber evidence="3">2.5.1.54</ecNumber>
    </submittedName>
</protein>